<dbReference type="Proteomes" id="UP000230233">
    <property type="component" value="Chromosome II"/>
</dbReference>
<dbReference type="PANTHER" id="PTHR31379">
    <property type="entry name" value="F-BOX C PROTEIN-RELATED-RELATED"/>
    <property type="match status" value="1"/>
</dbReference>
<sequence length="374" mass="44711">MKLHFIDLAREINKLYIVSQIPGFRKAEKSIPLHLNSLKISAHGIRIDEYKYYLERKRSQGFKKRWTIKLGKRRTQNPPIDSNVLALMVPYYKNMQKAFEKLMFDLIGKRKMIYTKKLEFRHFWFYRMFVGVKIQAEIIETMWFDFSYADLDQLSNILGPKPLKEFSTRLHSYKILTHPIVRNSERLVLRLGAENFNPRRINHRHIHLKGFYRYHLLVYMNEWIENGPKVGMEFSGDIWAPDKNHWRLIADEKWIKEKMYEQKCESGGRRVKADERFPNTVYSISMPRTNDPDTEIQMSLMKNESTDSHFQIHLKIQPSGTAIPERFDSMYWELKLWEFRYIFRAGETSIHFEILFILLMSVVGTVLIAMIFGP</sequence>
<keyword evidence="1" id="KW-0812">Transmembrane</keyword>
<dbReference type="InterPro" id="IPR021942">
    <property type="entry name" value="DUF3557"/>
</dbReference>
<comment type="caution">
    <text evidence="2">The sequence shown here is derived from an EMBL/GenBank/DDBJ whole genome shotgun (WGS) entry which is preliminary data.</text>
</comment>
<keyword evidence="1" id="KW-1133">Transmembrane helix</keyword>
<dbReference type="OrthoDB" id="5889481at2759"/>
<dbReference type="AlphaFoldDB" id="A0A2G5VC91"/>
<dbReference type="EMBL" id="PDUG01000002">
    <property type="protein sequence ID" value="PIC49360.1"/>
    <property type="molecule type" value="Genomic_DNA"/>
</dbReference>
<name>A0A2G5VC91_9PELO</name>
<reference evidence="3" key="1">
    <citation type="submission" date="2017-10" db="EMBL/GenBank/DDBJ databases">
        <title>Rapid genome shrinkage in a self-fertile nematode reveals novel sperm competition proteins.</title>
        <authorList>
            <person name="Yin D."/>
            <person name="Schwarz E.M."/>
            <person name="Thomas C.G."/>
            <person name="Felde R.L."/>
            <person name="Korf I.F."/>
            <person name="Cutter A.D."/>
            <person name="Schartner C.M."/>
            <person name="Ralston E.J."/>
            <person name="Meyer B.J."/>
            <person name="Haag E.S."/>
        </authorList>
    </citation>
    <scope>NUCLEOTIDE SEQUENCE [LARGE SCALE GENOMIC DNA]</scope>
    <source>
        <strain evidence="3">JU1422</strain>
    </source>
</reference>
<evidence type="ECO:0000313" key="3">
    <source>
        <dbReference type="Proteomes" id="UP000230233"/>
    </source>
</evidence>
<feature type="transmembrane region" description="Helical" evidence="1">
    <location>
        <begin position="350"/>
        <end position="372"/>
    </location>
</feature>
<accession>A0A2G5VC91</accession>
<protein>
    <submittedName>
        <fullName evidence="2">Uncharacterized protein</fullName>
    </submittedName>
</protein>
<evidence type="ECO:0000256" key="1">
    <source>
        <dbReference type="SAM" id="Phobius"/>
    </source>
</evidence>
<dbReference type="Pfam" id="PF12078">
    <property type="entry name" value="DUF3557"/>
    <property type="match status" value="1"/>
</dbReference>
<dbReference type="PANTHER" id="PTHR31379:SF1">
    <property type="entry name" value="F-BOX C PROTEIN-RELATED"/>
    <property type="match status" value="1"/>
</dbReference>
<gene>
    <name evidence="2" type="primary">Cnig_chr_II.g7994</name>
    <name evidence="2" type="ORF">B9Z55_007994</name>
</gene>
<keyword evidence="1" id="KW-0472">Membrane</keyword>
<proteinExistence type="predicted"/>
<keyword evidence="3" id="KW-1185">Reference proteome</keyword>
<organism evidence="2 3">
    <name type="scientific">Caenorhabditis nigoni</name>
    <dbReference type="NCBI Taxonomy" id="1611254"/>
    <lineage>
        <taxon>Eukaryota</taxon>
        <taxon>Metazoa</taxon>
        <taxon>Ecdysozoa</taxon>
        <taxon>Nematoda</taxon>
        <taxon>Chromadorea</taxon>
        <taxon>Rhabditida</taxon>
        <taxon>Rhabditina</taxon>
        <taxon>Rhabditomorpha</taxon>
        <taxon>Rhabditoidea</taxon>
        <taxon>Rhabditidae</taxon>
        <taxon>Peloderinae</taxon>
        <taxon>Caenorhabditis</taxon>
    </lineage>
</organism>
<evidence type="ECO:0000313" key="2">
    <source>
        <dbReference type="EMBL" id="PIC49360.1"/>
    </source>
</evidence>